<dbReference type="PANTHER" id="PTHR32347:SF14">
    <property type="entry name" value="EFFLUX SYSTEM COMPONENT YKNX-RELATED"/>
    <property type="match status" value="1"/>
</dbReference>
<sequence>MRIAPLHWLSVLALLLSSATPVFADEAEKESSDEQAPKKEVVKIDGVFASKVTHEITADSEQITSFEIKRILPHGESVSKGASVVWFESKDIDTRIDKAEMDLSLAKISYEEAEFAFEQFVEQQELDRKAAELARQEARQAYDNFVNIDREQQIRTAEYQLQRSRESLEYAEEELGQLQKMYDEDDLTEESEEIVLKRARRAVERAKFDLEIAENRTQRTLEQTIPSQQEKQEAALARAELAYAKAIQELKTARGKREIERRKQKKEFDKQQADLKELQAERRALVLTSPISGLVYHGKLTRGRLSEKPSTLEPKSKVSARQVLVTVVQPDRLKITSDLSEDQRAKIEVGMKGSAIPKAFPDLKIPVTVQSIAPVPYASNKIECVLVINGKVKKENIVPGMTCSIEFEQAEKE</sequence>
<protein>
    <submittedName>
        <fullName evidence="5">HlyD family efflux transporter periplasmic adaptor subunit</fullName>
    </submittedName>
</protein>
<keyword evidence="2 3" id="KW-0175">Coiled coil</keyword>
<evidence type="ECO:0000313" key="5">
    <source>
        <dbReference type="EMBL" id="MCM2370399.1"/>
    </source>
</evidence>
<dbReference type="PANTHER" id="PTHR32347">
    <property type="entry name" value="EFFLUX SYSTEM COMPONENT YKNX-RELATED"/>
    <property type="match status" value="1"/>
</dbReference>
<evidence type="ECO:0000256" key="2">
    <source>
        <dbReference type="ARBA" id="ARBA00023054"/>
    </source>
</evidence>
<evidence type="ECO:0000256" key="1">
    <source>
        <dbReference type="ARBA" id="ARBA00004196"/>
    </source>
</evidence>
<evidence type="ECO:0000313" key="6">
    <source>
        <dbReference type="Proteomes" id="UP001202961"/>
    </source>
</evidence>
<name>A0ABT0U0K2_9BACT</name>
<keyword evidence="6" id="KW-1185">Reference proteome</keyword>
<comment type="subcellular location">
    <subcellularLocation>
        <location evidence="1">Cell envelope</location>
    </subcellularLocation>
</comment>
<feature type="chain" id="PRO_5046820400" evidence="4">
    <location>
        <begin position="25"/>
        <end position="413"/>
    </location>
</feature>
<dbReference type="Proteomes" id="UP001202961">
    <property type="component" value="Unassembled WGS sequence"/>
</dbReference>
<proteinExistence type="predicted"/>
<organism evidence="5 6">
    <name type="scientific">Aporhodopirellula aestuarii</name>
    <dbReference type="NCBI Taxonomy" id="2950107"/>
    <lineage>
        <taxon>Bacteria</taxon>
        <taxon>Pseudomonadati</taxon>
        <taxon>Planctomycetota</taxon>
        <taxon>Planctomycetia</taxon>
        <taxon>Pirellulales</taxon>
        <taxon>Pirellulaceae</taxon>
        <taxon>Aporhodopirellula</taxon>
    </lineage>
</organism>
<evidence type="ECO:0000256" key="3">
    <source>
        <dbReference type="SAM" id="Coils"/>
    </source>
</evidence>
<feature type="coiled-coil region" evidence="3">
    <location>
        <begin position="121"/>
        <end position="288"/>
    </location>
</feature>
<dbReference type="SUPFAM" id="SSF111369">
    <property type="entry name" value="HlyD-like secretion proteins"/>
    <property type="match status" value="1"/>
</dbReference>
<evidence type="ECO:0000256" key="4">
    <source>
        <dbReference type="SAM" id="SignalP"/>
    </source>
</evidence>
<dbReference type="EMBL" id="JAMQBK010000022">
    <property type="protein sequence ID" value="MCM2370399.1"/>
    <property type="molecule type" value="Genomic_DNA"/>
</dbReference>
<reference evidence="5 6" key="1">
    <citation type="journal article" date="2022" name="Syst. Appl. Microbiol.">
        <title>Rhodopirellula aestuarii sp. nov., a novel member of the genus Rhodopirellula isolated from brackish sediments collected in the Tagus River estuary, Portugal.</title>
        <authorList>
            <person name="Vitorino I.R."/>
            <person name="Klimek D."/>
            <person name="Calusinska M."/>
            <person name="Lobo-da-Cunha A."/>
            <person name="Vasconcelos V."/>
            <person name="Lage O.M."/>
        </authorList>
    </citation>
    <scope>NUCLEOTIDE SEQUENCE [LARGE SCALE GENOMIC DNA]</scope>
    <source>
        <strain evidence="5 6">ICT_H3.1</strain>
    </source>
</reference>
<dbReference type="RefSeq" id="WP_250928071.1">
    <property type="nucleotide sequence ID" value="NZ_JAMQBK010000022.1"/>
</dbReference>
<feature type="signal peptide" evidence="4">
    <location>
        <begin position="1"/>
        <end position="24"/>
    </location>
</feature>
<comment type="caution">
    <text evidence="5">The sequence shown here is derived from an EMBL/GenBank/DDBJ whole genome shotgun (WGS) entry which is preliminary data.</text>
</comment>
<gene>
    <name evidence="5" type="ORF">NB063_07150</name>
</gene>
<dbReference type="Gene3D" id="2.40.30.170">
    <property type="match status" value="1"/>
</dbReference>
<accession>A0ABT0U0K2</accession>
<keyword evidence="4" id="KW-0732">Signal</keyword>
<dbReference type="InterPro" id="IPR050465">
    <property type="entry name" value="UPF0194_transport"/>
</dbReference>